<comment type="similarity">
    <text evidence="1">Belongs to the caleosin family.</text>
</comment>
<keyword evidence="3" id="KW-0812">Transmembrane</keyword>
<dbReference type="EMBL" id="JACGCI010000283">
    <property type="protein sequence ID" value="KAF6741144.1"/>
    <property type="molecule type" value="Genomic_DNA"/>
</dbReference>
<dbReference type="GO" id="GO:0005509">
    <property type="term" value="F:calcium ion binding"/>
    <property type="evidence" value="ECO:0007669"/>
    <property type="project" value="TreeGrafter"/>
</dbReference>
<accession>A0A8H6MB77</accession>
<organism evidence="5 6">
    <name type="scientific">Ephemerocybe angulata</name>
    <dbReference type="NCBI Taxonomy" id="980116"/>
    <lineage>
        <taxon>Eukaryota</taxon>
        <taxon>Fungi</taxon>
        <taxon>Dikarya</taxon>
        <taxon>Basidiomycota</taxon>
        <taxon>Agaricomycotina</taxon>
        <taxon>Agaricomycetes</taxon>
        <taxon>Agaricomycetidae</taxon>
        <taxon>Agaricales</taxon>
        <taxon>Agaricineae</taxon>
        <taxon>Psathyrellaceae</taxon>
        <taxon>Ephemerocybe</taxon>
    </lineage>
</organism>
<dbReference type="Pfam" id="PF05042">
    <property type="entry name" value="Caleosin"/>
    <property type="match status" value="1"/>
</dbReference>
<evidence type="ECO:0000256" key="3">
    <source>
        <dbReference type="SAM" id="Phobius"/>
    </source>
</evidence>
<reference evidence="5 6" key="1">
    <citation type="submission" date="2020-07" db="EMBL/GenBank/DDBJ databases">
        <title>Comparative genomics of pyrophilous fungi reveals a link between fire events and developmental genes.</title>
        <authorList>
            <consortium name="DOE Joint Genome Institute"/>
            <person name="Steindorff A.S."/>
            <person name="Carver A."/>
            <person name="Calhoun S."/>
            <person name="Stillman K."/>
            <person name="Liu H."/>
            <person name="Lipzen A."/>
            <person name="Pangilinan J."/>
            <person name="Labutti K."/>
            <person name="Bruns T.D."/>
            <person name="Grigoriev I.V."/>
        </authorList>
    </citation>
    <scope>NUCLEOTIDE SEQUENCE [LARGE SCALE GENOMIC DNA]</scope>
    <source>
        <strain evidence="5 6">CBS 144469</strain>
    </source>
</reference>
<dbReference type="InterPro" id="IPR007736">
    <property type="entry name" value="Caleosin-related"/>
</dbReference>
<evidence type="ECO:0000313" key="5">
    <source>
        <dbReference type="EMBL" id="KAF6758766.1"/>
    </source>
</evidence>
<dbReference type="Proteomes" id="UP000521943">
    <property type="component" value="Unassembled WGS sequence"/>
</dbReference>
<evidence type="ECO:0000256" key="2">
    <source>
        <dbReference type="SAM" id="MobiDB-lite"/>
    </source>
</evidence>
<feature type="transmembrane region" description="Helical" evidence="3">
    <location>
        <begin position="54"/>
        <end position="75"/>
    </location>
</feature>
<keyword evidence="6" id="KW-1185">Reference proteome</keyword>
<proteinExistence type="inferred from homology"/>
<keyword evidence="3" id="KW-0472">Membrane</keyword>
<evidence type="ECO:0000313" key="6">
    <source>
        <dbReference type="Proteomes" id="UP000521943"/>
    </source>
</evidence>
<name>A0A8H6MB77_9AGAR</name>
<dbReference type="EMBL" id="JACGCI010000017">
    <property type="protein sequence ID" value="KAF6758766.1"/>
    <property type="molecule type" value="Genomic_DNA"/>
</dbReference>
<gene>
    <name evidence="4" type="ORF">DFP72DRAFT_1084822</name>
    <name evidence="5" type="ORF">DFP72DRAFT_160253</name>
</gene>
<dbReference type="AlphaFoldDB" id="A0A8H6MB77"/>
<dbReference type="PANTHER" id="PTHR31495:SF0">
    <property type="entry name" value="BINDING PROTEIN CALEOSIN, PUTATIVE (AFU_ORTHOLOGUE AFUA_5G13750)-RELATED"/>
    <property type="match status" value="1"/>
</dbReference>
<comment type="caution">
    <text evidence="5">The sequence shown here is derived from an EMBL/GenBank/DDBJ whole genome shotgun (WGS) entry which is preliminary data.</text>
</comment>
<evidence type="ECO:0000256" key="1">
    <source>
        <dbReference type="ARBA" id="ARBA00006765"/>
    </source>
</evidence>
<evidence type="ECO:0000313" key="4">
    <source>
        <dbReference type="EMBL" id="KAF6741144.1"/>
    </source>
</evidence>
<sequence length="197" mass="22571">MVAPKDAVASAPGTGFDPERKNTPMQGHVAYFDRDGDGIIWPIDTYRGMRDIKFGIALSLLAMVLIHAGLSYMTMGSWIPDPFFRLKIKDMHRAKHGSDSEAYTQIGEFDDARFNYMFNMYTKKPHTHMTFKEMARMIHGNMDPWDFFGWTAACLEWLATYIMLWPADGRMPKEELKGVYNGSTFYMLSGRKPMGKV</sequence>
<protein>
    <submittedName>
        <fullName evidence="5">Caleosin</fullName>
    </submittedName>
</protein>
<dbReference type="OrthoDB" id="640742at2759"/>
<dbReference type="PANTHER" id="PTHR31495">
    <property type="entry name" value="PEROXYGENASE 3-RELATED"/>
    <property type="match status" value="1"/>
</dbReference>
<feature type="region of interest" description="Disordered" evidence="2">
    <location>
        <begin position="1"/>
        <end position="22"/>
    </location>
</feature>
<keyword evidence="3" id="KW-1133">Transmembrane helix</keyword>
<dbReference type="GO" id="GO:0004497">
    <property type="term" value="F:monooxygenase activity"/>
    <property type="evidence" value="ECO:0007669"/>
    <property type="project" value="TreeGrafter"/>
</dbReference>